<dbReference type="Proteomes" id="UP001432014">
    <property type="component" value="Chromosome"/>
</dbReference>
<dbReference type="EMBL" id="CP108482">
    <property type="protein sequence ID" value="WUS60690.1"/>
    <property type="molecule type" value="Genomic_DNA"/>
</dbReference>
<keyword evidence="2" id="KW-1185">Reference proteome</keyword>
<reference evidence="1 2" key="1">
    <citation type="submission" date="2022-10" db="EMBL/GenBank/DDBJ databases">
        <title>The complete genomes of actinobacterial strains from the NBC collection.</title>
        <authorList>
            <person name="Joergensen T.S."/>
            <person name="Alvarez Arevalo M."/>
            <person name="Sterndorff E.B."/>
            <person name="Faurdal D."/>
            <person name="Vuksanovic O."/>
            <person name="Mourched A.-S."/>
            <person name="Charusanti P."/>
            <person name="Shaw S."/>
            <person name="Blin K."/>
            <person name="Weber T."/>
        </authorList>
    </citation>
    <scope>NUCLEOTIDE SEQUENCE [LARGE SCALE GENOMIC DNA]</scope>
    <source>
        <strain evidence="1 2">NBC_01247</strain>
    </source>
</reference>
<sequence>MTRLAPPDRTDVLAMLATFGERSPGAVQDTLGSLELTWLIAEFEQRFDIELELSDERFESIRTVDDATEVLRAAVLAAGPAAGAARP</sequence>
<dbReference type="Gene3D" id="1.10.1200.10">
    <property type="entry name" value="ACP-like"/>
    <property type="match status" value="1"/>
</dbReference>
<protein>
    <submittedName>
        <fullName evidence="1">Acyl carrier protein</fullName>
    </submittedName>
</protein>
<dbReference type="InterPro" id="IPR036736">
    <property type="entry name" value="ACP-like_sf"/>
</dbReference>
<proteinExistence type="predicted"/>
<evidence type="ECO:0000313" key="1">
    <source>
        <dbReference type="EMBL" id="WUS60690.1"/>
    </source>
</evidence>
<gene>
    <name evidence="1" type="ORF">OG469_37500</name>
</gene>
<organism evidence="1 2">
    <name type="scientific">Kitasatospora herbaricolor</name>
    <dbReference type="NCBI Taxonomy" id="68217"/>
    <lineage>
        <taxon>Bacteria</taxon>
        <taxon>Bacillati</taxon>
        <taxon>Actinomycetota</taxon>
        <taxon>Actinomycetes</taxon>
        <taxon>Kitasatosporales</taxon>
        <taxon>Streptomycetaceae</taxon>
        <taxon>Kitasatospora</taxon>
    </lineage>
</organism>
<evidence type="ECO:0000313" key="2">
    <source>
        <dbReference type="Proteomes" id="UP001432014"/>
    </source>
</evidence>
<accession>A0ABZ1WJ50</accession>
<dbReference type="SUPFAM" id="SSF47336">
    <property type="entry name" value="ACP-like"/>
    <property type="match status" value="1"/>
</dbReference>
<name>A0ABZ1WJ50_9ACTN</name>
<dbReference type="RefSeq" id="WP_329493205.1">
    <property type="nucleotide sequence ID" value="NZ_CP108460.1"/>
</dbReference>